<dbReference type="CTD" id="20200782"/>
<dbReference type="EnsemblMetazoa" id="HelroT164994">
    <property type="protein sequence ID" value="HelroP164994"/>
    <property type="gene ID" value="HelroG164994"/>
</dbReference>
<dbReference type="KEGG" id="hro:HELRODRAFT_164994"/>
<gene>
    <name evidence="3" type="primary">20200782</name>
    <name evidence="2" type="ORF">HELRODRAFT_164994</name>
</gene>
<dbReference type="OrthoDB" id="116078at2759"/>
<dbReference type="Proteomes" id="UP000015101">
    <property type="component" value="Unassembled WGS sequence"/>
</dbReference>
<feature type="compositionally biased region" description="Polar residues" evidence="1">
    <location>
        <begin position="120"/>
        <end position="140"/>
    </location>
</feature>
<dbReference type="InParanoid" id="T1EW32"/>
<evidence type="ECO:0000313" key="2">
    <source>
        <dbReference type="EMBL" id="ESN92862.1"/>
    </source>
</evidence>
<dbReference type="EMBL" id="KB097639">
    <property type="protein sequence ID" value="ESN92862.1"/>
    <property type="molecule type" value="Genomic_DNA"/>
</dbReference>
<reference evidence="2 4" key="2">
    <citation type="journal article" date="2013" name="Nature">
        <title>Insights into bilaterian evolution from three spiralian genomes.</title>
        <authorList>
            <person name="Simakov O."/>
            <person name="Marletaz F."/>
            <person name="Cho S.J."/>
            <person name="Edsinger-Gonzales E."/>
            <person name="Havlak P."/>
            <person name="Hellsten U."/>
            <person name="Kuo D.H."/>
            <person name="Larsson T."/>
            <person name="Lv J."/>
            <person name="Arendt D."/>
            <person name="Savage R."/>
            <person name="Osoegawa K."/>
            <person name="de Jong P."/>
            <person name="Grimwood J."/>
            <person name="Chapman J.A."/>
            <person name="Shapiro H."/>
            <person name="Aerts A."/>
            <person name="Otillar R.P."/>
            <person name="Terry A.Y."/>
            <person name="Boore J.L."/>
            <person name="Grigoriev I.V."/>
            <person name="Lindberg D.R."/>
            <person name="Seaver E.C."/>
            <person name="Weisblat D.A."/>
            <person name="Putnam N.H."/>
            <person name="Rokhsar D.S."/>
        </authorList>
    </citation>
    <scope>NUCLEOTIDE SEQUENCE</scope>
</reference>
<feature type="region of interest" description="Disordered" evidence="1">
    <location>
        <begin position="120"/>
        <end position="144"/>
    </location>
</feature>
<evidence type="ECO:0000313" key="4">
    <source>
        <dbReference type="Proteomes" id="UP000015101"/>
    </source>
</evidence>
<name>T1EW32_HELRO</name>
<dbReference type="GeneID" id="20200782"/>
<dbReference type="HOGENOM" id="CLU_1176560_0_0_1"/>
<reference evidence="3" key="3">
    <citation type="submission" date="2015-06" db="UniProtKB">
        <authorList>
            <consortium name="EnsemblMetazoa"/>
        </authorList>
    </citation>
    <scope>IDENTIFICATION</scope>
</reference>
<accession>T1EW32</accession>
<protein>
    <submittedName>
        <fullName evidence="2 3">Uncharacterized protein</fullName>
    </submittedName>
</protein>
<organism evidence="3 4">
    <name type="scientific">Helobdella robusta</name>
    <name type="common">Californian leech</name>
    <dbReference type="NCBI Taxonomy" id="6412"/>
    <lineage>
        <taxon>Eukaryota</taxon>
        <taxon>Metazoa</taxon>
        <taxon>Spiralia</taxon>
        <taxon>Lophotrochozoa</taxon>
        <taxon>Annelida</taxon>
        <taxon>Clitellata</taxon>
        <taxon>Hirudinea</taxon>
        <taxon>Rhynchobdellida</taxon>
        <taxon>Glossiphoniidae</taxon>
        <taxon>Helobdella</taxon>
    </lineage>
</organism>
<reference evidence="4" key="1">
    <citation type="submission" date="2012-12" db="EMBL/GenBank/DDBJ databases">
        <authorList>
            <person name="Hellsten U."/>
            <person name="Grimwood J."/>
            <person name="Chapman J.A."/>
            <person name="Shapiro H."/>
            <person name="Aerts A."/>
            <person name="Otillar R.P."/>
            <person name="Terry A.Y."/>
            <person name="Boore J.L."/>
            <person name="Simakov O."/>
            <person name="Marletaz F."/>
            <person name="Cho S.-J."/>
            <person name="Edsinger-Gonzales E."/>
            <person name="Havlak P."/>
            <person name="Kuo D.-H."/>
            <person name="Larsson T."/>
            <person name="Lv J."/>
            <person name="Arendt D."/>
            <person name="Savage R."/>
            <person name="Osoegawa K."/>
            <person name="de Jong P."/>
            <person name="Lindberg D.R."/>
            <person name="Seaver E.C."/>
            <person name="Weisblat D.A."/>
            <person name="Putnam N.H."/>
            <person name="Grigoriev I.V."/>
            <person name="Rokhsar D.S."/>
        </authorList>
    </citation>
    <scope>NUCLEOTIDE SEQUENCE</scope>
</reference>
<evidence type="ECO:0000313" key="3">
    <source>
        <dbReference type="EnsemblMetazoa" id="HelroP164994"/>
    </source>
</evidence>
<dbReference type="EMBL" id="AMQM01001904">
    <property type="status" value="NOT_ANNOTATED_CDS"/>
    <property type="molecule type" value="Genomic_DNA"/>
</dbReference>
<feature type="region of interest" description="Disordered" evidence="1">
    <location>
        <begin position="193"/>
        <end position="224"/>
    </location>
</feature>
<dbReference type="AlphaFoldDB" id="T1EW32"/>
<keyword evidence="4" id="KW-1185">Reference proteome</keyword>
<dbReference type="RefSeq" id="XP_009029150.1">
    <property type="nucleotide sequence ID" value="XM_009030902.1"/>
</dbReference>
<dbReference type="STRING" id="6412.T1EW32"/>
<sequence>MDDDGYGDTYLMKVLIKPLIKNIPEEATIRLIKLLKNFSDVFSCSKQEIRMAKGVYHKIETQEARPVKQQLRRVQENYQSKEKLVAKARKVVKQFLVFDSLSPMESSVEKCLDPEITVSHGKQSTAAVSSDTKNPESQTKNLEEVPSKLSAINHTENLGGSRIDLLRWINGSLSSRIGGKDDGHQTLLMTPNVVDQDSEQRGQPLPKENEAAVTMGSTQPSEDEMFLDLGLGEDDF</sequence>
<proteinExistence type="predicted"/>
<evidence type="ECO:0000256" key="1">
    <source>
        <dbReference type="SAM" id="MobiDB-lite"/>
    </source>
</evidence>